<dbReference type="EC" id="3.6.4.13" evidence="8"/>
<evidence type="ECO:0000313" key="8">
    <source>
        <dbReference type="EMBL" id="MDQ0516632.1"/>
    </source>
</evidence>
<evidence type="ECO:0000256" key="3">
    <source>
        <dbReference type="ARBA" id="ARBA00022806"/>
    </source>
</evidence>
<accession>A0ABU0M6Q7</accession>
<feature type="region of interest" description="Disordered" evidence="5">
    <location>
        <begin position="796"/>
        <end position="819"/>
    </location>
</feature>
<dbReference type="PROSITE" id="PS51192">
    <property type="entry name" value="HELICASE_ATP_BIND_1"/>
    <property type="match status" value="1"/>
</dbReference>
<evidence type="ECO:0000256" key="5">
    <source>
        <dbReference type="SAM" id="MobiDB-lite"/>
    </source>
</evidence>
<feature type="domain" description="Helicase ATP-binding" evidence="6">
    <location>
        <begin position="15"/>
        <end position="179"/>
    </location>
</feature>
<dbReference type="Pfam" id="PF00270">
    <property type="entry name" value="DEAD"/>
    <property type="match status" value="1"/>
</dbReference>
<dbReference type="Pfam" id="PF04408">
    <property type="entry name" value="WHD_HA2"/>
    <property type="match status" value="1"/>
</dbReference>
<dbReference type="PIRSF" id="PIRSF005496">
    <property type="entry name" value="ATP_hel_hrpB"/>
    <property type="match status" value="1"/>
</dbReference>
<dbReference type="RefSeq" id="WP_266279355.1">
    <property type="nucleotide sequence ID" value="NZ_JAPKNF010000001.1"/>
</dbReference>
<proteinExistence type="predicted"/>
<comment type="caution">
    <text evidence="8">The sequence shown here is derived from an EMBL/GenBank/DDBJ whole genome shotgun (WGS) entry which is preliminary data.</text>
</comment>
<dbReference type="GO" id="GO:0016787">
    <property type="term" value="F:hydrolase activity"/>
    <property type="evidence" value="ECO:0007669"/>
    <property type="project" value="UniProtKB-KW"/>
</dbReference>
<sequence length="819" mass="87051">MTTAFPVDEAIPALTRALADGRNAVLVAPPGAGKTTRVPLALLAAPWRDDRRIILLEPRRLAARAAAARMAATLGEAVGATVGYRVRLERRVSAATRIEVVTEGVFSRMIIDDPSLEGIAAVIFDEFHERSLEGDLGLALALDAQAGLREDLRILVMSATIDGARVARLLGDAPVVESAGRMYPVQTRYCGRDAARRIEDETAAAVRRALAEESGSLLVFLPGQAEIRRTAERLSGVLPGDAELAPLYGALDAAAQDRAIRPAPAGRRKVVLATSIAETSLTIEGVRVVVDSGLARVPLYEPATGITRLETRRVSRASADQRRGRAGRTAPGVCYRLWDEAQTAALAPFDRPEILDADLSPFALDLKAWGVGDPGELAFLDAPPRAAFDEALALLRRLGAIDEGGQLTAEGRALSRLAMPPRLGHMLNRAAPLGFGAVAGGLAALLAEPGLGGNSVDLRDRLQALRTGRDPRSRDALALGARFARAVGAEGGMAPEDIEQAGLALAFAFPERIAMARGAPGAFVMANGRGGLLDAADPLAREPFLAVASLQGAAENARILAAAPLTLAEIEAQFKDAISEEDSVAFDASTGSVRARRVRRLGRLVLAERQAGSPSPEAVAAALVAEIRRRGIAALPFDGAAGSLRARIAFLRRAGDEDWPDLSDRALGETLEDWLGPHLVGVRRLDAVDAGLLHAALSALVPWDRKAALDRLAPTHFEAPSGSRLPIDYRDPNGPVLEVRVQELFGLDRHPAVGNGVPLTLHLLSPARRPIQITGDLPAFWRGSWRDVRADLRGRYPKHPWPEDPLTAPPTARAKPRGT</sequence>
<dbReference type="Pfam" id="PF08482">
    <property type="entry name" value="HrpB_C"/>
    <property type="match status" value="1"/>
</dbReference>
<gene>
    <name evidence="8" type="ORF">QO015_002245</name>
</gene>
<dbReference type="GO" id="GO:0003724">
    <property type="term" value="F:RNA helicase activity"/>
    <property type="evidence" value="ECO:0007669"/>
    <property type="project" value="UniProtKB-EC"/>
</dbReference>
<dbReference type="CDD" id="cd18791">
    <property type="entry name" value="SF2_C_RHA"/>
    <property type="match status" value="1"/>
</dbReference>
<dbReference type="Pfam" id="PF24473">
    <property type="entry name" value="CON_HrpB"/>
    <property type="match status" value="1"/>
</dbReference>
<feature type="domain" description="Helicase C-terminal" evidence="7">
    <location>
        <begin position="197"/>
        <end position="370"/>
    </location>
</feature>
<dbReference type="InterPro" id="IPR007502">
    <property type="entry name" value="Helicase-assoc_dom"/>
</dbReference>
<evidence type="ECO:0000256" key="4">
    <source>
        <dbReference type="ARBA" id="ARBA00022840"/>
    </source>
</evidence>
<dbReference type="Pfam" id="PF00271">
    <property type="entry name" value="Helicase_C"/>
    <property type="match status" value="1"/>
</dbReference>
<dbReference type="InterPro" id="IPR027417">
    <property type="entry name" value="P-loop_NTPase"/>
</dbReference>
<dbReference type="SMART" id="SM00847">
    <property type="entry name" value="HA2"/>
    <property type="match status" value="1"/>
</dbReference>
<dbReference type="InterPro" id="IPR056329">
    <property type="entry name" value="CON_HrpB"/>
</dbReference>
<keyword evidence="9" id="KW-1185">Reference proteome</keyword>
<evidence type="ECO:0000313" key="9">
    <source>
        <dbReference type="Proteomes" id="UP001223743"/>
    </source>
</evidence>
<dbReference type="EMBL" id="JAUSWJ010000001">
    <property type="protein sequence ID" value="MDQ0516632.1"/>
    <property type="molecule type" value="Genomic_DNA"/>
</dbReference>
<dbReference type="InterPro" id="IPR014001">
    <property type="entry name" value="Helicase_ATP-bd"/>
</dbReference>
<keyword evidence="3 8" id="KW-0347">Helicase</keyword>
<dbReference type="SMART" id="SM00490">
    <property type="entry name" value="HELICc"/>
    <property type="match status" value="1"/>
</dbReference>
<organism evidence="8 9">
    <name type="scientific">Kaistia geumhonensis</name>
    <dbReference type="NCBI Taxonomy" id="410839"/>
    <lineage>
        <taxon>Bacteria</taxon>
        <taxon>Pseudomonadati</taxon>
        <taxon>Pseudomonadota</taxon>
        <taxon>Alphaproteobacteria</taxon>
        <taxon>Hyphomicrobiales</taxon>
        <taxon>Kaistiaceae</taxon>
        <taxon>Kaistia</taxon>
    </lineage>
</organism>
<keyword evidence="4" id="KW-0067">ATP-binding</keyword>
<dbReference type="SUPFAM" id="SSF52540">
    <property type="entry name" value="P-loop containing nucleoside triphosphate hydrolases"/>
    <property type="match status" value="2"/>
</dbReference>
<evidence type="ECO:0000259" key="6">
    <source>
        <dbReference type="PROSITE" id="PS51192"/>
    </source>
</evidence>
<reference evidence="8 9" key="1">
    <citation type="submission" date="2023-07" db="EMBL/GenBank/DDBJ databases">
        <title>Genomic Encyclopedia of Type Strains, Phase IV (KMG-IV): sequencing the most valuable type-strain genomes for metagenomic binning, comparative biology and taxonomic classification.</title>
        <authorList>
            <person name="Goeker M."/>
        </authorList>
    </citation>
    <scope>NUCLEOTIDE SEQUENCE [LARGE SCALE GENOMIC DNA]</scope>
    <source>
        <strain evidence="8 9">B1-1</strain>
    </source>
</reference>
<evidence type="ECO:0000259" key="7">
    <source>
        <dbReference type="PROSITE" id="PS51194"/>
    </source>
</evidence>
<protein>
    <submittedName>
        <fullName evidence="8">ATP-dependent helicase HrpB</fullName>
        <ecNumber evidence="8">3.6.4.13</ecNumber>
    </submittedName>
</protein>
<dbReference type="SMART" id="SM00487">
    <property type="entry name" value="DEXDc"/>
    <property type="match status" value="1"/>
</dbReference>
<dbReference type="InterPro" id="IPR010225">
    <property type="entry name" value="HrpB"/>
</dbReference>
<dbReference type="PANTHER" id="PTHR43519:SF1">
    <property type="entry name" value="ATP-DEPENDENT RNA HELICASE HRPB"/>
    <property type="match status" value="1"/>
</dbReference>
<dbReference type="PANTHER" id="PTHR43519">
    <property type="entry name" value="ATP-DEPENDENT RNA HELICASE HRPB"/>
    <property type="match status" value="1"/>
</dbReference>
<keyword evidence="1" id="KW-0547">Nucleotide-binding</keyword>
<dbReference type="InterPro" id="IPR011545">
    <property type="entry name" value="DEAD/DEAH_box_helicase_dom"/>
</dbReference>
<keyword evidence="2 8" id="KW-0378">Hydrolase</keyword>
<dbReference type="Gene3D" id="3.40.50.300">
    <property type="entry name" value="P-loop containing nucleotide triphosphate hydrolases"/>
    <property type="match status" value="2"/>
</dbReference>
<dbReference type="Gene3D" id="1.20.120.1080">
    <property type="match status" value="1"/>
</dbReference>
<dbReference type="InterPro" id="IPR049614">
    <property type="entry name" value="HrpB_DEXH"/>
</dbReference>
<dbReference type="InterPro" id="IPR048333">
    <property type="entry name" value="HA2_WH"/>
</dbReference>
<evidence type="ECO:0000256" key="1">
    <source>
        <dbReference type="ARBA" id="ARBA00022741"/>
    </source>
</evidence>
<dbReference type="InterPro" id="IPR013689">
    <property type="entry name" value="RNA_helicase_ATP-dep_HrpB_C"/>
</dbReference>
<dbReference type="CDD" id="cd17990">
    <property type="entry name" value="DEXHc_HrpB"/>
    <property type="match status" value="1"/>
</dbReference>
<name>A0ABU0M6Q7_9HYPH</name>
<evidence type="ECO:0000256" key="2">
    <source>
        <dbReference type="ARBA" id="ARBA00022801"/>
    </source>
</evidence>
<dbReference type="NCBIfam" id="TIGR01970">
    <property type="entry name" value="DEAH_box_HrpB"/>
    <property type="match status" value="1"/>
</dbReference>
<dbReference type="PROSITE" id="PS51194">
    <property type="entry name" value="HELICASE_CTER"/>
    <property type="match status" value="1"/>
</dbReference>
<dbReference type="InterPro" id="IPR001650">
    <property type="entry name" value="Helicase_C-like"/>
</dbReference>
<dbReference type="Proteomes" id="UP001223743">
    <property type="component" value="Unassembled WGS sequence"/>
</dbReference>